<dbReference type="AlphaFoldDB" id="A0A8H3EZ48"/>
<dbReference type="OrthoDB" id="371463at2759"/>
<comment type="caution">
    <text evidence="2">The sequence shown here is derived from an EMBL/GenBank/DDBJ whole genome shotgun (WGS) entry which is preliminary data.</text>
</comment>
<dbReference type="EMBL" id="CAJPDR010000057">
    <property type="protein sequence ID" value="CAF9912883.1"/>
    <property type="molecule type" value="Genomic_DNA"/>
</dbReference>
<dbReference type="Proteomes" id="UP000664203">
    <property type="component" value="Unassembled WGS sequence"/>
</dbReference>
<reference evidence="2" key="1">
    <citation type="submission" date="2021-03" db="EMBL/GenBank/DDBJ databases">
        <authorList>
            <person name="Tagirdzhanova G."/>
        </authorList>
    </citation>
    <scope>NUCLEOTIDE SEQUENCE</scope>
</reference>
<proteinExistence type="predicted"/>
<protein>
    <submittedName>
        <fullName evidence="2">Uncharacterized protein</fullName>
    </submittedName>
</protein>
<feature type="region of interest" description="Disordered" evidence="1">
    <location>
        <begin position="135"/>
        <end position="175"/>
    </location>
</feature>
<evidence type="ECO:0000313" key="3">
    <source>
        <dbReference type="Proteomes" id="UP000664203"/>
    </source>
</evidence>
<sequence length="175" mass="18994">MPIYLVHGFRWQRNQGHHGIGPYIIMNNVLDAATNYTMTEGSSAALIESLRAQHPDIMAQLPNIRLVEQGGLDDGTQPYAYLCDTVVEHDLSIDLTGRLQPSAGSRWNAMSDLIDVLAPGARLGWYAVHNDDPFRGGNPPVPYKDTEQARAGSGDKGAKKGGFKGFFGGKKGVKT</sequence>
<keyword evidence="3" id="KW-1185">Reference proteome</keyword>
<gene>
    <name evidence="2" type="ORF">ALECFALPRED_008335</name>
</gene>
<name>A0A8H3EZ48_9LECA</name>
<accession>A0A8H3EZ48</accession>
<evidence type="ECO:0000313" key="2">
    <source>
        <dbReference type="EMBL" id="CAF9912883.1"/>
    </source>
</evidence>
<feature type="compositionally biased region" description="Gly residues" evidence="1">
    <location>
        <begin position="163"/>
        <end position="175"/>
    </location>
</feature>
<organism evidence="2 3">
    <name type="scientific">Alectoria fallacina</name>
    <dbReference type="NCBI Taxonomy" id="1903189"/>
    <lineage>
        <taxon>Eukaryota</taxon>
        <taxon>Fungi</taxon>
        <taxon>Dikarya</taxon>
        <taxon>Ascomycota</taxon>
        <taxon>Pezizomycotina</taxon>
        <taxon>Lecanoromycetes</taxon>
        <taxon>OSLEUM clade</taxon>
        <taxon>Lecanoromycetidae</taxon>
        <taxon>Lecanorales</taxon>
        <taxon>Lecanorineae</taxon>
        <taxon>Parmeliaceae</taxon>
        <taxon>Alectoria</taxon>
    </lineage>
</organism>
<evidence type="ECO:0000256" key="1">
    <source>
        <dbReference type="SAM" id="MobiDB-lite"/>
    </source>
</evidence>